<dbReference type="InterPro" id="IPR005000">
    <property type="entry name" value="Aldolase/citrate-lyase_domain"/>
</dbReference>
<gene>
    <name evidence="4" type="ORF">ACFOUW_31350</name>
</gene>
<proteinExistence type="predicted"/>
<keyword evidence="2 4" id="KW-0456">Lyase</keyword>
<dbReference type="Pfam" id="PF03328">
    <property type="entry name" value="HpcH_HpaI"/>
    <property type="match status" value="1"/>
</dbReference>
<protein>
    <submittedName>
        <fullName evidence="4">HpcH/HpaI aldolase/citrate lyase family protein</fullName>
    </submittedName>
</protein>
<keyword evidence="5" id="KW-1185">Reference proteome</keyword>
<evidence type="ECO:0000313" key="4">
    <source>
        <dbReference type="EMBL" id="MFC3765368.1"/>
    </source>
</evidence>
<dbReference type="RefSeq" id="WP_205121247.1">
    <property type="nucleotide sequence ID" value="NZ_JAFBCM010000001.1"/>
</dbReference>
<keyword evidence="1" id="KW-0479">Metal-binding</keyword>
<dbReference type="SUPFAM" id="SSF51621">
    <property type="entry name" value="Phosphoenolpyruvate/pyruvate domain"/>
    <property type="match status" value="1"/>
</dbReference>
<dbReference type="InterPro" id="IPR015813">
    <property type="entry name" value="Pyrv/PenolPyrv_kinase-like_dom"/>
</dbReference>
<dbReference type="Proteomes" id="UP001595699">
    <property type="component" value="Unassembled WGS sequence"/>
</dbReference>
<feature type="domain" description="HpcH/HpaI aldolase/citrate lyase" evidence="3">
    <location>
        <begin position="17"/>
        <end position="238"/>
    </location>
</feature>
<dbReference type="Gene3D" id="3.20.20.60">
    <property type="entry name" value="Phosphoenolpyruvate-binding domains"/>
    <property type="match status" value="1"/>
</dbReference>
<dbReference type="PANTHER" id="PTHR30502:SF8">
    <property type="entry name" value="SYNTHASE, PUTATIVE-RELATED"/>
    <property type="match status" value="1"/>
</dbReference>
<evidence type="ECO:0000256" key="2">
    <source>
        <dbReference type="ARBA" id="ARBA00023239"/>
    </source>
</evidence>
<organism evidence="4 5">
    <name type="scientific">Tenggerimyces flavus</name>
    <dbReference type="NCBI Taxonomy" id="1708749"/>
    <lineage>
        <taxon>Bacteria</taxon>
        <taxon>Bacillati</taxon>
        <taxon>Actinomycetota</taxon>
        <taxon>Actinomycetes</taxon>
        <taxon>Propionibacteriales</taxon>
        <taxon>Nocardioidaceae</taxon>
        <taxon>Tenggerimyces</taxon>
    </lineage>
</organism>
<evidence type="ECO:0000256" key="1">
    <source>
        <dbReference type="ARBA" id="ARBA00022723"/>
    </source>
</evidence>
<dbReference type="GO" id="GO:0016829">
    <property type="term" value="F:lyase activity"/>
    <property type="evidence" value="ECO:0007669"/>
    <property type="project" value="UniProtKB-KW"/>
</dbReference>
<dbReference type="PANTHER" id="PTHR30502">
    <property type="entry name" value="2-KETO-3-DEOXY-L-RHAMNONATE ALDOLASE"/>
    <property type="match status" value="1"/>
</dbReference>
<dbReference type="EMBL" id="JBHRZH010000037">
    <property type="protein sequence ID" value="MFC3765368.1"/>
    <property type="molecule type" value="Genomic_DNA"/>
</dbReference>
<comment type="caution">
    <text evidence="4">The sequence shown here is derived from an EMBL/GenBank/DDBJ whole genome shotgun (WGS) entry which is preliminary data.</text>
</comment>
<sequence>MRPNPLKRDLAAQRSTFGCWISLAHPWSTRILARSGFDWLTVDLEHAPIGWSEAAAMFAIVADNGCVPLARVPAGSHDQIKRALDSGAWGIVVPAVDSADQARAAVAAAKYPPKGDRSTGGGLHALSFGTTTADYYAHADDELVVVLQIESPTGIANLPEICAVPGIDALLIGPNDLRAFMRTPAGQPSEDEFEAALVEIQRVAGEVGVPTGIVTFDAESALLRSAQGMTMIGVSSDVLMMSHQADELMTALSAARTPSRG</sequence>
<reference evidence="5" key="1">
    <citation type="journal article" date="2019" name="Int. J. Syst. Evol. Microbiol.">
        <title>The Global Catalogue of Microorganisms (GCM) 10K type strain sequencing project: providing services to taxonomists for standard genome sequencing and annotation.</title>
        <authorList>
            <consortium name="The Broad Institute Genomics Platform"/>
            <consortium name="The Broad Institute Genome Sequencing Center for Infectious Disease"/>
            <person name="Wu L."/>
            <person name="Ma J."/>
        </authorList>
    </citation>
    <scope>NUCLEOTIDE SEQUENCE [LARGE SCALE GENOMIC DNA]</scope>
    <source>
        <strain evidence="5">CGMCC 4.7241</strain>
    </source>
</reference>
<evidence type="ECO:0000313" key="5">
    <source>
        <dbReference type="Proteomes" id="UP001595699"/>
    </source>
</evidence>
<dbReference type="InterPro" id="IPR040442">
    <property type="entry name" value="Pyrv_kinase-like_dom_sf"/>
</dbReference>
<name>A0ABV7YMJ7_9ACTN</name>
<evidence type="ECO:0000259" key="3">
    <source>
        <dbReference type="Pfam" id="PF03328"/>
    </source>
</evidence>
<dbReference type="InterPro" id="IPR050251">
    <property type="entry name" value="HpcH-HpaI_aldolase"/>
</dbReference>
<accession>A0ABV7YMJ7</accession>